<organism evidence="2 3">
    <name type="scientific">Rossellomorea pakistanensis</name>
    <dbReference type="NCBI Taxonomy" id="992288"/>
    <lineage>
        <taxon>Bacteria</taxon>
        <taxon>Bacillati</taxon>
        <taxon>Bacillota</taxon>
        <taxon>Bacilli</taxon>
        <taxon>Bacillales</taxon>
        <taxon>Bacillaceae</taxon>
        <taxon>Rossellomorea</taxon>
    </lineage>
</organism>
<dbReference type="Proteomes" id="UP001646157">
    <property type="component" value="Unassembled WGS sequence"/>
</dbReference>
<evidence type="ECO:0000256" key="1">
    <source>
        <dbReference type="SAM" id="MobiDB-lite"/>
    </source>
</evidence>
<reference evidence="2 3" key="1">
    <citation type="submission" date="2021-01" db="EMBL/GenBank/DDBJ databases">
        <title>Genomic Encyclopedia of Type Strains, Phase IV (KMG-IV): sequencing the most valuable type-strain genomes for metagenomic binning, comparative biology and taxonomic classification.</title>
        <authorList>
            <person name="Goeker M."/>
        </authorList>
    </citation>
    <scope>NUCLEOTIDE SEQUENCE [LARGE SCALE GENOMIC DNA]</scope>
    <source>
        <strain evidence="2 3">DSM 24834</strain>
    </source>
</reference>
<dbReference type="RefSeq" id="WP_205173804.1">
    <property type="nucleotide sequence ID" value="NZ_JAFBDZ010000003.1"/>
</dbReference>
<name>A0ABS2NFI1_9BACI</name>
<dbReference type="EMBL" id="JAFBDZ010000003">
    <property type="protein sequence ID" value="MBM7586599.1"/>
    <property type="molecule type" value="Genomic_DNA"/>
</dbReference>
<evidence type="ECO:0000313" key="3">
    <source>
        <dbReference type="Proteomes" id="UP001646157"/>
    </source>
</evidence>
<sequence length="47" mass="5526">MSKKKKNDREEFGLEFGDVNAAKHFELESNREAKKDEKHSRKNDSNC</sequence>
<protein>
    <recommendedName>
        <fullName evidence="4">YfhD family protein</fullName>
    </recommendedName>
</protein>
<accession>A0ABS2NFI1</accession>
<proteinExistence type="predicted"/>
<feature type="region of interest" description="Disordered" evidence="1">
    <location>
        <begin position="27"/>
        <end position="47"/>
    </location>
</feature>
<comment type="caution">
    <text evidence="2">The sequence shown here is derived from an EMBL/GenBank/DDBJ whole genome shotgun (WGS) entry which is preliminary data.</text>
</comment>
<keyword evidence="3" id="KW-1185">Reference proteome</keyword>
<gene>
    <name evidence="2" type="ORF">JOC86_003151</name>
</gene>
<evidence type="ECO:0008006" key="4">
    <source>
        <dbReference type="Google" id="ProtNLM"/>
    </source>
</evidence>
<evidence type="ECO:0000313" key="2">
    <source>
        <dbReference type="EMBL" id="MBM7586599.1"/>
    </source>
</evidence>